<evidence type="ECO:0000313" key="3">
    <source>
        <dbReference type="Proteomes" id="UP000326939"/>
    </source>
</evidence>
<comment type="caution">
    <text evidence="2">The sequence shown here is derived from an EMBL/GenBank/DDBJ whole genome shotgun (WGS) entry which is preliminary data.</text>
</comment>
<dbReference type="Proteomes" id="UP000326939">
    <property type="component" value="Chromosome 10"/>
</dbReference>
<evidence type="ECO:0000256" key="1">
    <source>
        <dbReference type="SAM" id="Phobius"/>
    </source>
</evidence>
<keyword evidence="1" id="KW-0472">Membrane</keyword>
<dbReference type="AlphaFoldDB" id="A0A5N5L612"/>
<feature type="transmembrane region" description="Helical" evidence="1">
    <location>
        <begin position="22"/>
        <end position="45"/>
    </location>
</feature>
<keyword evidence="3" id="KW-1185">Reference proteome</keyword>
<keyword evidence="1" id="KW-0812">Transmembrane</keyword>
<organism evidence="2 3">
    <name type="scientific">Salix brachista</name>
    <dbReference type="NCBI Taxonomy" id="2182728"/>
    <lineage>
        <taxon>Eukaryota</taxon>
        <taxon>Viridiplantae</taxon>
        <taxon>Streptophyta</taxon>
        <taxon>Embryophyta</taxon>
        <taxon>Tracheophyta</taxon>
        <taxon>Spermatophyta</taxon>
        <taxon>Magnoliopsida</taxon>
        <taxon>eudicotyledons</taxon>
        <taxon>Gunneridae</taxon>
        <taxon>Pentapetalae</taxon>
        <taxon>rosids</taxon>
        <taxon>fabids</taxon>
        <taxon>Malpighiales</taxon>
        <taxon>Salicaceae</taxon>
        <taxon>Saliceae</taxon>
        <taxon>Salix</taxon>
    </lineage>
</organism>
<reference evidence="3" key="1">
    <citation type="journal article" date="2019" name="Gigascience">
        <title>De novo genome assembly of the endangered Acer yangbiense, a plant species with extremely small populations endemic to Yunnan Province, China.</title>
        <authorList>
            <person name="Yang J."/>
            <person name="Wariss H.M."/>
            <person name="Tao L."/>
            <person name="Zhang R."/>
            <person name="Yun Q."/>
            <person name="Hollingsworth P."/>
            <person name="Dao Z."/>
            <person name="Luo G."/>
            <person name="Guo H."/>
            <person name="Ma Y."/>
            <person name="Sun W."/>
        </authorList>
    </citation>
    <scope>NUCLEOTIDE SEQUENCE [LARGE SCALE GENOMIC DNA]</scope>
    <source>
        <strain evidence="3">cv. br00</strain>
    </source>
</reference>
<accession>A0A5N5L612</accession>
<name>A0A5N5L612_9ROSI</name>
<evidence type="ECO:0000313" key="2">
    <source>
        <dbReference type="EMBL" id="KAB5538197.1"/>
    </source>
</evidence>
<sequence length="122" mass="13316">MVCSRYTKADNTPNKLGIDPNLVHGLEILLEPISLGAGIGLFFVAQELFIRMPKNDVISWKTVLNGHASNGDDTWMLVDGNAAATRVNVFSACARLGALDLGKYMRVQIVMDTGEMYMLGIL</sequence>
<dbReference type="EMBL" id="VDCV01000010">
    <property type="protein sequence ID" value="KAB5538197.1"/>
    <property type="molecule type" value="Genomic_DNA"/>
</dbReference>
<protein>
    <submittedName>
        <fullName evidence="2">Uncharacterized protein</fullName>
    </submittedName>
</protein>
<keyword evidence="1" id="KW-1133">Transmembrane helix</keyword>
<proteinExistence type="predicted"/>
<gene>
    <name evidence="2" type="ORF">DKX38_015730</name>
</gene>